<organism evidence="2 3">
    <name type="scientific">Streptomyces enissocaesilis</name>
    <dbReference type="NCBI Taxonomy" id="332589"/>
    <lineage>
        <taxon>Bacteria</taxon>
        <taxon>Bacillati</taxon>
        <taxon>Actinomycetota</taxon>
        <taxon>Actinomycetes</taxon>
        <taxon>Kitasatosporales</taxon>
        <taxon>Streptomycetaceae</taxon>
        <taxon>Streptomyces</taxon>
        <taxon>Streptomyces rochei group</taxon>
    </lineage>
</organism>
<evidence type="ECO:0008006" key="4">
    <source>
        <dbReference type="Google" id="ProtNLM"/>
    </source>
</evidence>
<evidence type="ECO:0000256" key="1">
    <source>
        <dbReference type="SAM" id="MobiDB-lite"/>
    </source>
</evidence>
<comment type="caution">
    <text evidence="2">The sequence shown here is derived from an EMBL/GenBank/DDBJ whole genome shotgun (WGS) entry which is preliminary data.</text>
</comment>
<proteinExistence type="predicted"/>
<dbReference type="RefSeq" id="WP_344495652.1">
    <property type="nucleotide sequence ID" value="NZ_BAAAUD010000034.1"/>
</dbReference>
<dbReference type="InterPro" id="IPR001646">
    <property type="entry name" value="5peptide_repeat"/>
</dbReference>
<name>A0ABN3XCE8_9ACTN</name>
<keyword evidence="3" id="KW-1185">Reference proteome</keyword>
<reference evidence="2 3" key="1">
    <citation type="journal article" date="2019" name="Int. J. Syst. Evol. Microbiol.">
        <title>The Global Catalogue of Microorganisms (GCM) 10K type strain sequencing project: providing services to taxonomists for standard genome sequencing and annotation.</title>
        <authorList>
            <consortium name="The Broad Institute Genomics Platform"/>
            <consortium name="The Broad Institute Genome Sequencing Center for Infectious Disease"/>
            <person name="Wu L."/>
            <person name="Ma J."/>
        </authorList>
    </citation>
    <scope>NUCLEOTIDE SEQUENCE [LARGE SCALE GENOMIC DNA]</scope>
    <source>
        <strain evidence="2 3">JCM 9088</strain>
    </source>
</reference>
<accession>A0ABN3XCE8</accession>
<dbReference type="EMBL" id="BAAAUD010000034">
    <property type="protein sequence ID" value="GAA2944649.1"/>
    <property type="molecule type" value="Genomic_DNA"/>
</dbReference>
<feature type="region of interest" description="Disordered" evidence="1">
    <location>
        <begin position="624"/>
        <end position="655"/>
    </location>
</feature>
<dbReference type="Pfam" id="PF13576">
    <property type="entry name" value="Pentapeptide_3"/>
    <property type="match status" value="3"/>
</dbReference>
<dbReference type="Proteomes" id="UP001500403">
    <property type="component" value="Unassembled WGS sequence"/>
</dbReference>
<protein>
    <recommendedName>
        <fullName evidence="4">Pentapeptide repeat-containing protein</fullName>
    </recommendedName>
</protein>
<evidence type="ECO:0000313" key="2">
    <source>
        <dbReference type="EMBL" id="GAA2944649.1"/>
    </source>
</evidence>
<feature type="compositionally biased region" description="Polar residues" evidence="1">
    <location>
        <begin position="630"/>
        <end position="645"/>
    </location>
</feature>
<evidence type="ECO:0000313" key="3">
    <source>
        <dbReference type="Proteomes" id="UP001500403"/>
    </source>
</evidence>
<sequence length="716" mass="76335">MTDPNPDGAGPSPEPPSWPYCGHGAEPAAGDPVGCRGRAVDPYAACPAHLGAGDRTAYLARLVPGADIDHRGTPFTEHLLGTLLSAVRDPVTGRPHLGNALFDDATFTGGAGFDGVTFAGDAGFRRAVFAGDAGFRRAVFAGDAGFRDAMFTGDAGFRRAVFGGNAGFRRVAFTGDARFDDAGFTGDARFDGAGFTGNAGFDGADFAGSARFDDATFTSNAWFRRTAFTGNAWFSSAAFTGDAWFDSAAFADTARFDDADFAGNARFHDAKFTGTAWFHSAKFTGTTWYHGATFTGDAGFLGATFAGHAWYHDATFTRDARFDDATFTGDAGFDGTTFTGDAGFRGAVFETASELGPLVCGGVLELSGAVFAHPVTVEAATPRLLCRRTRWASTAALRLRYATVDLSDAVLEYPLSVTARPGPFTRTDRRPLDEAALGGAPAGVRLATLRGTDAAHLVLTDVDLTRCLFAGTVHLDQLRMEGECPMAPAPAGFRRRGWRPVRWTPRHALAEEHHWRAAGGYSGWTPSPGGQPHVPGPAALGPVYRQLRKAFEDGKNEPDAADFYYGEMEMRRKDRKRPRGERVLLGLYWGLSGYGLRASRTLGWLLLATVVTVAVMTLWGLPKDDPKPGSTGTVTGSRISLTTDTPEPVNPDGPLAGRVTTERFEKSLRVVINSVVFRSSGQNLTTVGTYAEMASRITEPVLLGLAVLAVRGRVKR</sequence>
<feature type="region of interest" description="Disordered" evidence="1">
    <location>
        <begin position="1"/>
        <end position="24"/>
    </location>
</feature>
<gene>
    <name evidence="2" type="ORF">GCM10010446_32400</name>
</gene>